<dbReference type="CDD" id="cd04606">
    <property type="entry name" value="CBS_pair_Mg_transporter"/>
    <property type="match status" value="1"/>
</dbReference>
<evidence type="ECO:0000256" key="7">
    <source>
        <dbReference type="ARBA" id="ARBA00023136"/>
    </source>
</evidence>
<dbReference type="RefSeq" id="WP_127342585.1">
    <property type="nucleotide sequence ID" value="NZ_RJJX01000003.1"/>
</dbReference>
<dbReference type="GO" id="GO:0015095">
    <property type="term" value="F:magnesium ion transmembrane transporter activity"/>
    <property type="evidence" value="ECO:0007669"/>
    <property type="project" value="UniProtKB-UniRule"/>
</dbReference>
<dbReference type="PANTHER" id="PTHR43773">
    <property type="entry name" value="MAGNESIUM TRANSPORTER MGTE"/>
    <property type="match status" value="1"/>
</dbReference>
<keyword evidence="9" id="KW-1003">Cell membrane</keyword>
<dbReference type="OrthoDB" id="9790355at2"/>
<dbReference type="Pfam" id="PF01769">
    <property type="entry name" value="MgtE"/>
    <property type="match status" value="1"/>
</dbReference>
<comment type="subcellular location">
    <subcellularLocation>
        <location evidence="9">Cell membrane</location>
        <topology evidence="9">Multi-pass membrane protein</topology>
    </subcellularLocation>
    <subcellularLocation>
        <location evidence="1">Membrane</location>
        <topology evidence="1">Multi-pass membrane protein</topology>
    </subcellularLocation>
</comment>
<gene>
    <name evidence="11" type="primary">mgtE</name>
    <name evidence="11" type="ORF">DLK05_03475</name>
</gene>
<feature type="transmembrane region" description="Helical" evidence="9">
    <location>
        <begin position="361"/>
        <end position="380"/>
    </location>
</feature>
<dbReference type="Gene3D" id="1.25.60.10">
    <property type="entry name" value="MgtE N-terminal domain-like"/>
    <property type="match status" value="1"/>
</dbReference>
<dbReference type="InterPro" id="IPR000644">
    <property type="entry name" value="CBS_dom"/>
</dbReference>
<keyword evidence="9" id="KW-0479">Metal-binding</keyword>
<feature type="transmembrane region" description="Helical" evidence="9">
    <location>
        <begin position="386"/>
        <end position="410"/>
    </location>
</feature>
<dbReference type="InterPro" id="IPR006668">
    <property type="entry name" value="Mg_transptr_MgtE_intracell_dom"/>
</dbReference>
<evidence type="ECO:0000256" key="5">
    <source>
        <dbReference type="ARBA" id="ARBA00022842"/>
    </source>
</evidence>
<dbReference type="InterPro" id="IPR006669">
    <property type="entry name" value="MgtE_transporter"/>
</dbReference>
<evidence type="ECO:0000256" key="4">
    <source>
        <dbReference type="ARBA" id="ARBA00022692"/>
    </source>
</evidence>
<keyword evidence="4 9" id="KW-0812">Transmembrane</keyword>
<evidence type="ECO:0000256" key="2">
    <source>
        <dbReference type="ARBA" id="ARBA00009749"/>
    </source>
</evidence>
<dbReference type="SUPFAM" id="SSF161093">
    <property type="entry name" value="MgtE membrane domain-like"/>
    <property type="match status" value="1"/>
</dbReference>
<dbReference type="AlphaFoldDB" id="A0A434AXQ3"/>
<evidence type="ECO:0000259" key="10">
    <source>
        <dbReference type="PROSITE" id="PS51371"/>
    </source>
</evidence>
<feature type="transmembrane region" description="Helical" evidence="9">
    <location>
        <begin position="422"/>
        <end position="449"/>
    </location>
</feature>
<comment type="caution">
    <text evidence="11">The sequence shown here is derived from an EMBL/GenBank/DDBJ whole genome shotgun (WGS) entry which is preliminary data.</text>
</comment>
<feature type="transmembrane region" description="Helical" evidence="9">
    <location>
        <begin position="319"/>
        <end position="340"/>
    </location>
</feature>
<sequence>MQFELTREYIDILKTIIENKNEAEAIALMKELHPADIAEIYDELNIEEAKFLYLLLDGDTAADVLAELEDDDRDRFLKILPLEVIAKKFIDRMDSDDAADVIGSLSEEQREGILSHIDDIEQAGDIVDLLHYDEDTAGGLMAKEMVIVNENWTVLTCLRELSRQAEDIDEIYYVYVVDDDGVLKGTLSLKKMILSSTSAKISNIYQPDAMSVRTEESDEVVARIMEKYDLIAIPVVDSIGRLMGRITIDDVVDVIRDEAEKDYQLASGISEDVESNDSIWLQTRARLPWLLIGLMGGICSALVISVHENDLGINPAMAFFIPLITAMGGNVGVQSSAIIVQGIANKSLGMESTFSRLMRELMGAFVNGITCSSIVFLYNSLFSDSYALTISVSAALFSVIIFASIFGTLIPLSLHKIKIDPALATGPFVTTLNDIVGLLIYLSIGAYFYGL</sequence>
<evidence type="ECO:0000313" key="11">
    <source>
        <dbReference type="EMBL" id="RUT79294.1"/>
    </source>
</evidence>
<keyword evidence="5 9" id="KW-0460">Magnesium</keyword>
<keyword evidence="8" id="KW-0129">CBS domain</keyword>
<dbReference type="Gene3D" id="3.10.580.10">
    <property type="entry name" value="CBS-domain"/>
    <property type="match status" value="1"/>
</dbReference>
<feature type="transmembrane region" description="Helical" evidence="9">
    <location>
        <begin position="287"/>
        <end position="307"/>
    </location>
</feature>
<accession>A0A434AXQ3</accession>
<keyword evidence="7 9" id="KW-0472">Membrane</keyword>
<comment type="similarity">
    <text evidence="2 9">Belongs to the SLC41A transporter family.</text>
</comment>
<dbReference type="SUPFAM" id="SSF158791">
    <property type="entry name" value="MgtE N-terminal domain-like"/>
    <property type="match status" value="1"/>
</dbReference>
<dbReference type="EMBL" id="RJJX01000003">
    <property type="protein sequence ID" value="RUT79294.1"/>
    <property type="molecule type" value="Genomic_DNA"/>
</dbReference>
<dbReference type="InterPro" id="IPR038076">
    <property type="entry name" value="MgtE_N_sf"/>
</dbReference>
<dbReference type="InterPro" id="IPR036739">
    <property type="entry name" value="SLC41_membr_dom_sf"/>
</dbReference>
<evidence type="ECO:0000256" key="6">
    <source>
        <dbReference type="ARBA" id="ARBA00022989"/>
    </source>
</evidence>
<protein>
    <recommendedName>
        <fullName evidence="9">Magnesium transporter MgtE</fullName>
    </recommendedName>
</protein>
<comment type="function">
    <text evidence="9">Acts as a magnesium transporter.</text>
</comment>
<dbReference type="Proteomes" id="UP000282985">
    <property type="component" value="Unassembled WGS sequence"/>
</dbReference>
<dbReference type="PANTHER" id="PTHR43773:SF1">
    <property type="entry name" value="MAGNESIUM TRANSPORTER MGTE"/>
    <property type="match status" value="1"/>
</dbReference>
<keyword evidence="3 9" id="KW-0813">Transport</keyword>
<dbReference type="Pfam" id="PF00571">
    <property type="entry name" value="CBS"/>
    <property type="match status" value="2"/>
</dbReference>
<evidence type="ECO:0000256" key="1">
    <source>
        <dbReference type="ARBA" id="ARBA00004141"/>
    </source>
</evidence>
<keyword evidence="12" id="KW-1185">Reference proteome</keyword>
<evidence type="ECO:0000313" key="12">
    <source>
        <dbReference type="Proteomes" id="UP000282985"/>
    </source>
</evidence>
<dbReference type="SMART" id="SM00924">
    <property type="entry name" value="MgtE_N"/>
    <property type="match status" value="1"/>
</dbReference>
<dbReference type="Gene3D" id="1.10.357.20">
    <property type="entry name" value="SLC41 divalent cation transporters, integral membrane domain"/>
    <property type="match status" value="1"/>
</dbReference>
<dbReference type="NCBIfam" id="TIGR00400">
    <property type="entry name" value="mgtE"/>
    <property type="match status" value="1"/>
</dbReference>
<reference evidence="11 12" key="1">
    <citation type="submission" date="2018-11" db="EMBL/GenBank/DDBJ databases">
        <title>Parancylomarina longa gen. nov., sp. nov., isolated from sediments of southern Okinawa.</title>
        <authorList>
            <person name="Fu T."/>
        </authorList>
    </citation>
    <scope>NUCLEOTIDE SEQUENCE [LARGE SCALE GENOMIC DNA]</scope>
    <source>
        <strain evidence="11 12">T3-2 S1-C</strain>
    </source>
</reference>
<comment type="subunit">
    <text evidence="9">Homodimer.</text>
</comment>
<dbReference type="Pfam" id="PF03448">
    <property type="entry name" value="MgtE_N"/>
    <property type="match status" value="1"/>
</dbReference>
<dbReference type="SUPFAM" id="SSF54631">
    <property type="entry name" value="CBS-domain pair"/>
    <property type="match status" value="1"/>
</dbReference>
<name>A0A434AXQ3_9BACT</name>
<dbReference type="InterPro" id="IPR006667">
    <property type="entry name" value="SLC41_membr_dom"/>
</dbReference>
<evidence type="ECO:0000256" key="8">
    <source>
        <dbReference type="PROSITE-ProRule" id="PRU00703"/>
    </source>
</evidence>
<organism evidence="11 12">
    <name type="scientific">Ancylomarina longa</name>
    <dbReference type="NCBI Taxonomy" id="2487017"/>
    <lineage>
        <taxon>Bacteria</taxon>
        <taxon>Pseudomonadati</taxon>
        <taxon>Bacteroidota</taxon>
        <taxon>Bacteroidia</taxon>
        <taxon>Marinilabiliales</taxon>
        <taxon>Marinifilaceae</taxon>
        <taxon>Ancylomarina</taxon>
    </lineage>
</organism>
<keyword evidence="6 9" id="KW-1133">Transmembrane helix</keyword>
<dbReference type="SMART" id="SM00116">
    <property type="entry name" value="CBS"/>
    <property type="match status" value="2"/>
</dbReference>
<feature type="domain" description="CBS" evidence="10">
    <location>
        <begin position="205"/>
        <end position="261"/>
    </location>
</feature>
<dbReference type="GO" id="GO:0005886">
    <property type="term" value="C:plasma membrane"/>
    <property type="evidence" value="ECO:0007669"/>
    <property type="project" value="UniProtKB-SubCell"/>
</dbReference>
<evidence type="ECO:0000256" key="3">
    <source>
        <dbReference type="ARBA" id="ARBA00022448"/>
    </source>
</evidence>
<dbReference type="InterPro" id="IPR046342">
    <property type="entry name" value="CBS_dom_sf"/>
</dbReference>
<dbReference type="GO" id="GO:0046872">
    <property type="term" value="F:metal ion binding"/>
    <property type="evidence" value="ECO:0007669"/>
    <property type="project" value="UniProtKB-KW"/>
</dbReference>
<evidence type="ECO:0000256" key="9">
    <source>
        <dbReference type="RuleBase" id="RU362011"/>
    </source>
</evidence>
<proteinExistence type="inferred from homology"/>
<dbReference type="PROSITE" id="PS51371">
    <property type="entry name" value="CBS"/>
    <property type="match status" value="1"/>
</dbReference>